<dbReference type="Proteomes" id="UP000516117">
    <property type="component" value="Chromosome"/>
</dbReference>
<dbReference type="GO" id="GO:0004553">
    <property type="term" value="F:hydrolase activity, hydrolyzing O-glycosyl compounds"/>
    <property type="evidence" value="ECO:0007669"/>
    <property type="project" value="InterPro"/>
</dbReference>
<evidence type="ECO:0000313" key="4">
    <source>
        <dbReference type="EMBL" id="QNP56709.1"/>
    </source>
</evidence>
<dbReference type="EMBL" id="CP060789">
    <property type="protein sequence ID" value="QNP56709.1"/>
    <property type="molecule type" value="Genomic_DNA"/>
</dbReference>
<dbReference type="InterPro" id="IPR017853">
    <property type="entry name" value="GH"/>
</dbReference>
<dbReference type="AlphaFoldDB" id="A0A7H0H843"/>
<evidence type="ECO:0000256" key="2">
    <source>
        <dbReference type="RuleBase" id="RU003679"/>
    </source>
</evidence>
<evidence type="ECO:0000313" key="5">
    <source>
        <dbReference type="Proteomes" id="UP000516117"/>
    </source>
</evidence>
<organism evidence="4 5">
    <name type="scientific">Tessaracoccus defluvii</name>
    <dbReference type="NCBI Taxonomy" id="1285901"/>
    <lineage>
        <taxon>Bacteria</taxon>
        <taxon>Bacillati</taxon>
        <taxon>Actinomycetota</taxon>
        <taxon>Actinomycetes</taxon>
        <taxon>Propionibacteriales</taxon>
        <taxon>Propionibacteriaceae</taxon>
        <taxon>Tessaracoccus</taxon>
    </lineage>
</organism>
<accession>A0A7H0H843</accession>
<dbReference type="KEGG" id="tdf:H9L22_04825"/>
<evidence type="ECO:0000259" key="3">
    <source>
        <dbReference type="Pfam" id="PF01301"/>
    </source>
</evidence>
<keyword evidence="5" id="KW-1185">Reference proteome</keyword>
<dbReference type="InterPro" id="IPR031330">
    <property type="entry name" value="Gly_Hdrlase_35_cat"/>
</dbReference>
<dbReference type="RefSeq" id="WP_187721809.1">
    <property type="nucleotide sequence ID" value="NZ_BAABBL010000002.1"/>
</dbReference>
<protein>
    <submittedName>
        <fullName evidence="4">Beta-galactosidase</fullName>
    </submittedName>
</protein>
<dbReference type="PANTHER" id="PTHR23421">
    <property type="entry name" value="BETA-GALACTOSIDASE RELATED"/>
    <property type="match status" value="1"/>
</dbReference>
<gene>
    <name evidence="4" type="ORF">H9L22_04825</name>
</gene>
<dbReference type="Gene3D" id="3.20.20.80">
    <property type="entry name" value="Glycosidases"/>
    <property type="match status" value="1"/>
</dbReference>
<dbReference type="GO" id="GO:0005975">
    <property type="term" value="P:carbohydrate metabolic process"/>
    <property type="evidence" value="ECO:0007669"/>
    <property type="project" value="InterPro"/>
</dbReference>
<dbReference type="SUPFAM" id="SSF51445">
    <property type="entry name" value="(Trans)glycosidases"/>
    <property type="match status" value="1"/>
</dbReference>
<dbReference type="Pfam" id="PF01301">
    <property type="entry name" value="Glyco_hydro_35"/>
    <property type="match status" value="1"/>
</dbReference>
<comment type="similarity">
    <text evidence="1 2">Belongs to the glycosyl hydrolase 35 family.</text>
</comment>
<sequence>MPASPPRRIEVTPTHLLRDGAPWFPVTGEIHYSRIPRARWDEVLGHARAGGLTTVATYVFWQAHEPTRGDFRWDDNLDLRAFIQAAANQGLEVIVRLGPWAHGEARHGGFPDWLLDLPLVPRTDDPAYLALVTILYAQIIDQLHGLTHGEGGPVVGVQVDNELYDQPGHLATLRTIAEELGLRVPLWTATGWGGAQLPENLLPVYSAYVDGFWEDSATPWPAFAATHFRYSTVRDDLGVGADLRAALDASTADGTVAEEHRFPFATCELGGGMHVAYHRRPLVTARDVAALAKAKLGSGSIWQGYYMYAGGTMRVGPHGTEQESQATNYPNDVPTRSYDFFAPIGEFGQIRPHHHLLRRQHLWLAADGAALAAMPVHIGGGSDDPEELRWAVRGDGRRGYLFLTTYQVDRYPLAPQPGVQITVDFDDATVTVPHRPVDLPAGVSVAWPLRYPLTDDLTLRSATAELLTRFDGGEPLVVFVATDGVAPEFVFDGSPAVDGPVTAEAVDGGVRLRPTVAPGAGCRFDVDGVTLLVLDEAAADQAYRLPVAGRDRLILSEVPVRATPDGLVAHCEQASFRLAVWPPTAPPRSPAAIALEPADWWSSWQVRQADAGHSSITVESSPVVAEPYRPRPGGPLGRLSAPTDFSGAGRVQVTIPAEALDAPTTLLRIAWSGDVGRCLVGDEVISDHFWHGRVWDTCLSDHRDAILAAGGVTLELLGWDPAAGVWVDPSVRDAPPGVTLRSIDLIQVSRIPLTFHPSQEKESC</sequence>
<evidence type="ECO:0000256" key="1">
    <source>
        <dbReference type="ARBA" id="ARBA00009809"/>
    </source>
</evidence>
<dbReference type="PRINTS" id="PR00742">
    <property type="entry name" value="GLHYDRLASE35"/>
</dbReference>
<name>A0A7H0H843_9ACTN</name>
<proteinExistence type="inferred from homology"/>
<dbReference type="InterPro" id="IPR001944">
    <property type="entry name" value="Glycoside_Hdrlase_35"/>
</dbReference>
<reference evidence="4 5" key="1">
    <citation type="submission" date="2020-08" db="EMBL/GenBank/DDBJ databases">
        <title>Genome sequence of Tessaracoccus defluvii JCM 17540T.</title>
        <authorList>
            <person name="Hyun D.-W."/>
            <person name="Bae J.-W."/>
        </authorList>
    </citation>
    <scope>NUCLEOTIDE SEQUENCE [LARGE SCALE GENOMIC DNA]</scope>
    <source>
        <strain evidence="4 5">JCM 17540</strain>
    </source>
</reference>
<feature type="domain" description="Glycoside hydrolase 35 catalytic" evidence="3">
    <location>
        <begin position="16"/>
        <end position="360"/>
    </location>
</feature>